<evidence type="ECO:0000256" key="1">
    <source>
        <dbReference type="ARBA" id="ARBA00003041"/>
    </source>
</evidence>
<dbReference type="InterPro" id="IPR018035">
    <property type="entry name" value="Flagellar_FliH/T3SS_HrpE"/>
</dbReference>
<dbReference type="GO" id="GO:0044781">
    <property type="term" value="P:bacterial-type flagellum organization"/>
    <property type="evidence" value="ECO:0007669"/>
    <property type="project" value="UniProtKB-KW"/>
</dbReference>
<dbReference type="Proteomes" id="UP001178288">
    <property type="component" value="Chromosome"/>
</dbReference>
<keyword evidence="3" id="KW-0813">Transport</keyword>
<evidence type="ECO:0000259" key="7">
    <source>
        <dbReference type="Pfam" id="PF02108"/>
    </source>
</evidence>
<reference evidence="8" key="1">
    <citation type="submission" date="2023-05" db="EMBL/GenBank/DDBJ databases">
        <title>Comparative genomics of Bacillaceae isolates and their secondary metabolite potential.</title>
        <authorList>
            <person name="Song L."/>
            <person name="Nielsen L.J."/>
            <person name="Mohite O."/>
            <person name="Xu X."/>
            <person name="Weber T."/>
            <person name="Kovacs A.T."/>
        </authorList>
    </citation>
    <scope>NUCLEOTIDE SEQUENCE</scope>
    <source>
        <strain evidence="8">XLM17</strain>
    </source>
</reference>
<proteinExistence type="inferred from homology"/>
<organism evidence="8 9">
    <name type="scientific">Neobacillus novalis</name>
    <dbReference type="NCBI Taxonomy" id="220687"/>
    <lineage>
        <taxon>Bacteria</taxon>
        <taxon>Bacillati</taxon>
        <taxon>Bacillota</taxon>
        <taxon>Bacilli</taxon>
        <taxon>Bacillales</taxon>
        <taxon>Bacillaceae</taxon>
        <taxon>Neobacillus</taxon>
    </lineage>
</organism>
<comment type="function">
    <text evidence="1">Needed for flagellar regrowth and assembly.</text>
</comment>
<dbReference type="AlphaFoldDB" id="A0AA95SJ44"/>
<sequence>MSSKIVKSLHVVKKEGQKLITLPNHPQFTEEQTEAAPEPDQLLGEQVEIELAEQKAQIAAELAEWKNKEQAQFLLLLEEEKKRGYQEGYQNGFDEGKEHANLQYRELIEHASAILEQAFQEKQAVIQEAEPFVIALSVEIAKKVLQQELQLNQEALLPMIKQSLSSVYETTSLTISVAPSDFSLVQKQREQLLSVVNGKIEIKIVPDYSVQQGGCMIHTSSGSVDARIDVQLSEIKKALLTYQQELETSE</sequence>
<dbReference type="PANTHER" id="PTHR34982">
    <property type="entry name" value="YOP PROTEINS TRANSLOCATION PROTEIN L"/>
    <property type="match status" value="1"/>
</dbReference>
<evidence type="ECO:0000256" key="4">
    <source>
        <dbReference type="ARBA" id="ARBA00022795"/>
    </source>
</evidence>
<accession>A0AA95SJ44</accession>
<evidence type="ECO:0000313" key="9">
    <source>
        <dbReference type="Proteomes" id="UP001178288"/>
    </source>
</evidence>
<evidence type="ECO:0000313" key="8">
    <source>
        <dbReference type="EMBL" id="WHY88406.1"/>
    </source>
</evidence>
<dbReference type="EMBL" id="CP126114">
    <property type="protein sequence ID" value="WHY88406.1"/>
    <property type="molecule type" value="Genomic_DNA"/>
</dbReference>
<feature type="domain" description="Flagellar assembly protein FliH/Type III secretion system HrpE" evidence="7">
    <location>
        <begin position="107"/>
        <end position="234"/>
    </location>
</feature>
<keyword evidence="9" id="KW-1185">Reference proteome</keyword>
<dbReference type="PANTHER" id="PTHR34982:SF1">
    <property type="entry name" value="FLAGELLAR ASSEMBLY PROTEIN FLIH"/>
    <property type="match status" value="1"/>
</dbReference>
<dbReference type="InterPro" id="IPR051472">
    <property type="entry name" value="T3SS_Stator/FliH"/>
</dbReference>
<evidence type="ECO:0000256" key="2">
    <source>
        <dbReference type="ARBA" id="ARBA00006602"/>
    </source>
</evidence>
<keyword evidence="5" id="KW-0653">Protein transport</keyword>
<keyword evidence="4" id="KW-1005">Bacterial flagellum biogenesis</keyword>
<comment type="similarity">
    <text evidence="2">Belongs to the FliH family.</text>
</comment>
<evidence type="ECO:0000256" key="6">
    <source>
        <dbReference type="ARBA" id="ARBA00023225"/>
    </source>
</evidence>
<evidence type="ECO:0000256" key="5">
    <source>
        <dbReference type="ARBA" id="ARBA00022927"/>
    </source>
</evidence>
<dbReference type="GO" id="GO:0005829">
    <property type="term" value="C:cytosol"/>
    <property type="evidence" value="ECO:0007669"/>
    <property type="project" value="TreeGrafter"/>
</dbReference>
<keyword evidence="6" id="KW-1006">Bacterial flagellum protein export</keyword>
<dbReference type="SUPFAM" id="SSF160527">
    <property type="entry name" value="V-type ATPase subunit E-like"/>
    <property type="match status" value="1"/>
</dbReference>
<gene>
    <name evidence="8" type="ORF">QNH39_11445</name>
</gene>
<protein>
    <submittedName>
        <fullName evidence="8">FliH/SctL family protein</fullName>
    </submittedName>
</protein>
<dbReference type="GO" id="GO:0015031">
    <property type="term" value="P:protein transport"/>
    <property type="evidence" value="ECO:0007669"/>
    <property type="project" value="UniProtKB-KW"/>
</dbReference>
<dbReference type="RefSeq" id="WP_066086229.1">
    <property type="nucleotide sequence ID" value="NZ_CP126114.1"/>
</dbReference>
<name>A0AA95SJ44_9BACI</name>
<dbReference type="Pfam" id="PF02108">
    <property type="entry name" value="FliH"/>
    <property type="match status" value="1"/>
</dbReference>
<dbReference type="KEGG" id="nnv:QNH39_11445"/>
<evidence type="ECO:0000256" key="3">
    <source>
        <dbReference type="ARBA" id="ARBA00022448"/>
    </source>
</evidence>